<evidence type="ECO:0000256" key="1">
    <source>
        <dbReference type="SAM" id="Phobius"/>
    </source>
</evidence>
<reference evidence="3 4" key="1">
    <citation type="journal article" date="2023" name="Microb. Genom.">
        <title>Mesoterricola silvestris gen. nov., sp. nov., Mesoterricola sediminis sp. nov., Geothrix oryzae sp. nov., Geothrix edaphica sp. nov., Geothrix rubra sp. nov., and Geothrix limicola sp. nov., six novel members of Acidobacteriota isolated from soils.</title>
        <authorList>
            <person name="Weisberg A.J."/>
            <person name="Pearce E."/>
            <person name="Kramer C.G."/>
            <person name="Chang J.H."/>
            <person name="Clarke C.R."/>
        </authorList>
    </citation>
    <scope>NUCLEOTIDE SEQUENCE [LARGE SCALE GENOMIC DNA]</scope>
    <source>
        <strain evidence="3 4">NRRL_B-2795</strain>
    </source>
</reference>
<dbReference type="InterPro" id="IPR046675">
    <property type="entry name" value="DUF6545"/>
</dbReference>
<feature type="transmembrane region" description="Helical" evidence="1">
    <location>
        <begin position="30"/>
        <end position="47"/>
    </location>
</feature>
<dbReference type="RefSeq" id="WP_179203511.1">
    <property type="nucleotide sequence ID" value="NZ_JAGJBZ010000001.1"/>
</dbReference>
<feature type="transmembrane region" description="Helical" evidence="1">
    <location>
        <begin position="59"/>
        <end position="79"/>
    </location>
</feature>
<accession>A0ABU4KWM2</accession>
<sequence>MKGTAVPATTTGATTGALGSSGPADFFGDLYISFWIPTAVLTVALVIKLPSIVKLWRDSLLRAVGGLLLLAACVFVSAVPSVIAWTNRVVGVPNVAAPWVYSLITAFCASCLLLIVAWRNGPADRSPATRRLMRWVLGVYVGVIVVLWVLFALADVPHERLRDLDTYYATTPFMREEILLYLVAHTAACLITYRLIRNWVRADGLDGWLRGGLTALSLGCALNLVFDAAKLTAVVARWTGHDLDWLSTHVAPPVAALAAIFIAVGFILPHGGQYLQDRWRVRTSHRRLRPLYLLVRTVDGSRVPFTPRAGAELRLTRRETFIRDALLRLTRHLDEELRRRAYDAALDLGHQPGRAKALAAAVAVQEAVAARRRSPDSGTTGARTFPGFTASSGPADLLQDIEALSRVLREPAEIEAVRALAAASTADSGAHVRE</sequence>
<feature type="transmembrane region" description="Helical" evidence="1">
    <location>
        <begin position="208"/>
        <end position="226"/>
    </location>
</feature>
<keyword evidence="4" id="KW-1185">Reference proteome</keyword>
<feature type="transmembrane region" description="Helical" evidence="1">
    <location>
        <begin position="99"/>
        <end position="120"/>
    </location>
</feature>
<dbReference type="EMBL" id="JARAVY010000001">
    <property type="protein sequence ID" value="MDX2907834.1"/>
    <property type="molecule type" value="Genomic_DNA"/>
</dbReference>
<dbReference type="Pfam" id="PF20182">
    <property type="entry name" value="DUF6545"/>
    <property type="match status" value="1"/>
</dbReference>
<protein>
    <recommendedName>
        <fullName evidence="2">DUF6545 domain-containing protein</fullName>
    </recommendedName>
</protein>
<gene>
    <name evidence="3" type="ORF">PV517_03860</name>
</gene>
<evidence type="ECO:0000313" key="3">
    <source>
        <dbReference type="EMBL" id="MDX2907834.1"/>
    </source>
</evidence>
<keyword evidence="1" id="KW-0472">Membrane</keyword>
<dbReference type="InterPro" id="IPR050039">
    <property type="entry name" value="MAB_1171c-like"/>
</dbReference>
<keyword evidence="1" id="KW-0812">Transmembrane</keyword>
<name>A0ABU4KWM2_9ACTN</name>
<dbReference type="Proteomes" id="UP001271723">
    <property type="component" value="Unassembled WGS sequence"/>
</dbReference>
<evidence type="ECO:0000259" key="2">
    <source>
        <dbReference type="Pfam" id="PF20182"/>
    </source>
</evidence>
<dbReference type="NCBIfam" id="NF042915">
    <property type="entry name" value="MAB_1171c_fam"/>
    <property type="match status" value="1"/>
</dbReference>
<feature type="transmembrane region" description="Helical" evidence="1">
    <location>
        <begin position="246"/>
        <end position="268"/>
    </location>
</feature>
<evidence type="ECO:0000313" key="4">
    <source>
        <dbReference type="Proteomes" id="UP001271723"/>
    </source>
</evidence>
<feature type="transmembrane region" description="Helical" evidence="1">
    <location>
        <begin position="132"/>
        <end position="154"/>
    </location>
</feature>
<organism evidence="3 4">
    <name type="scientific">Streptomyces griseiscabiei</name>
    <dbReference type="NCBI Taxonomy" id="2993540"/>
    <lineage>
        <taxon>Bacteria</taxon>
        <taxon>Bacillati</taxon>
        <taxon>Actinomycetota</taxon>
        <taxon>Actinomycetes</taxon>
        <taxon>Kitasatosporales</taxon>
        <taxon>Streptomycetaceae</taxon>
        <taxon>Streptomyces</taxon>
    </lineage>
</organism>
<feature type="domain" description="DUF6545" evidence="2">
    <location>
        <begin position="278"/>
        <end position="409"/>
    </location>
</feature>
<keyword evidence="1" id="KW-1133">Transmembrane helix</keyword>
<proteinExistence type="predicted"/>
<comment type="caution">
    <text evidence="3">The sequence shown here is derived from an EMBL/GenBank/DDBJ whole genome shotgun (WGS) entry which is preliminary data.</text>
</comment>
<feature type="transmembrane region" description="Helical" evidence="1">
    <location>
        <begin position="178"/>
        <end position="196"/>
    </location>
</feature>